<reference evidence="1" key="1">
    <citation type="journal article" date="2024" name="J. Gen. Virol.">
        <title>Novel phages of Pseudomonas syringae unveil numerous potential auxiliary metabolic genes.</title>
        <authorList>
            <person name="Feltin C."/>
            <person name="Garneau J.R."/>
            <person name="Morris C.E."/>
            <person name="Berard A."/>
            <person name="Torres-Barcelo C."/>
        </authorList>
    </citation>
    <scope>NUCLEOTIDE SEQUENCE</scope>
</reference>
<gene>
    <name evidence="1" type="ORF">Nican01_00008</name>
</gene>
<sequence length="119" mass="12915">MCAMSAFIPTTIGFLKRAGDDFTVTGDRLYGSPVKVGLSVVRVTDAVQATSVRADTSASKSFADENVEQGRALVHPKTVPKVDDLLVIGGDSYEIMGVRPVYDMYGAIDHYQVELQTWV</sequence>
<name>A0AAU6W0P3_9CAUD</name>
<evidence type="ECO:0008006" key="2">
    <source>
        <dbReference type="Google" id="ProtNLM"/>
    </source>
</evidence>
<evidence type="ECO:0000313" key="1">
    <source>
        <dbReference type="EMBL" id="XAI70021.1"/>
    </source>
</evidence>
<dbReference type="EMBL" id="PP179318">
    <property type="protein sequence ID" value="XAI70021.1"/>
    <property type="molecule type" value="Genomic_DNA"/>
</dbReference>
<organism evidence="1">
    <name type="scientific">Pseudomonas phage Nican01</name>
    <dbReference type="NCBI Taxonomy" id="3138540"/>
    <lineage>
        <taxon>Viruses</taxon>
        <taxon>Duplodnaviria</taxon>
        <taxon>Heunggongvirae</taxon>
        <taxon>Uroviricota</taxon>
        <taxon>Caudoviricetes</taxon>
        <taxon>Nickievirus</taxon>
    </lineage>
</organism>
<proteinExistence type="predicted"/>
<protein>
    <recommendedName>
        <fullName evidence="2">Head-to-tail stopper</fullName>
    </recommendedName>
</protein>
<accession>A0AAU6W0P3</accession>